<dbReference type="Proteomes" id="UP000193100">
    <property type="component" value="Chromosome"/>
</dbReference>
<accession>A0A1W6K8S1</accession>
<name>A0A1W6K8S1_9GAMM</name>
<dbReference type="EMBL" id="CP020931">
    <property type="protein sequence ID" value="ARM83828.1"/>
    <property type="molecule type" value="Genomic_DNA"/>
</dbReference>
<proteinExistence type="predicted"/>
<feature type="transmembrane region" description="Helical" evidence="1">
    <location>
        <begin position="15"/>
        <end position="38"/>
    </location>
</feature>
<keyword evidence="1" id="KW-0812">Transmembrane</keyword>
<reference evidence="2 3" key="1">
    <citation type="submission" date="2017-04" db="EMBL/GenBank/DDBJ databases">
        <title>Genome Sequence of Marinobacter salarius strain SMR5 Isolated from a culture of the Diatom Skeletonema marinoi.</title>
        <authorList>
            <person name="Topel M."/>
            <person name="Pinder M.I.M."/>
            <person name="Johansson O.N."/>
            <person name="Kourtchenko O."/>
            <person name="Godhe A."/>
            <person name="Clarke A.K."/>
        </authorList>
    </citation>
    <scope>NUCLEOTIDE SEQUENCE [LARGE SCALE GENOMIC DNA]</scope>
    <source>
        <strain evidence="2 3">SMR5</strain>
    </source>
</reference>
<dbReference type="Pfam" id="PF05751">
    <property type="entry name" value="FixH"/>
    <property type="match status" value="1"/>
</dbReference>
<keyword evidence="1" id="KW-1133">Transmembrane helix</keyword>
<dbReference type="InterPro" id="IPR008620">
    <property type="entry name" value="FixH"/>
</dbReference>
<organism evidence="2 3">
    <name type="scientific">Marinobacter salarius</name>
    <dbReference type="NCBI Taxonomy" id="1420917"/>
    <lineage>
        <taxon>Bacteria</taxon>
        <taxon>Pseudomonadati</taxon>
        <taxon>Pseudomonadota</taxon>
        <taxon>Gammaproteobacteria</taxon>
        <taxon>Pseudomonadales</taxon>
        <taxon>Marinobacteraceae</taxon>
        <taxon>Marinobacter</taxon>
    </lineage>
</organism>
<evidence type="ECO:0000313" key="3">
    <source>
        <dbReference type="Proteomes" id="UP000193100"/>
    </source>
</evidence>
<dbReference type="RefSeq" id="WP_075196238.1">
    <property type="nucleotide sequence ID" value="NZ_CP136535.1"/>
</dbReference>
<keyword evidence="1" id="KW-0472">Membrane</keyword>
<gene>
    <name evidence="2" type="ORF">MARSALSMR5_01747</name>
</gene>
<dbReference type="AlphaFoldDB" id="A0A1W6K8S1"/>
<evidence type="ECO:0000313" key="2">
    <source>
        <dbReference type="EMBL" id="ARM83828.1"/>
    </source>
</evidence>
<sequence>MNENAPVVPWYRQPWLWFLLIFPGAAIIWCSIAITVAINTDNSMVTDDYSKEGRGINMAIARDQKAQDLGLTADMTFGEREITLSMDTADGPANYPYLILSLYHPTMSEYDRTIQFRAIGEGLYSATLNQPIEGRWYFDLRGPDNQWRLKGESSLPSQRSLSLGAVTEDRG</sequence>
<protein>
    <submittedName>
        <fullName evidence="2">FixH</fullName>
    </submittedName>
</protein>
<evidence type="ECO:0000256" key="1">
    <source>
        <dbReference type="SAM" id="Phobius"/>
    </source>
</evidence>